<proteinExistence type="predicted"/>
<feature type="non-terminal residue" evidence="2">
    <location>
        <position position="1"/>
    </location>
</feature>
<feature type="compositionally biased region" description="Polar residues" evidence="1">
    <location>
        <begin position="331"/>
        <end position="359"/>
    </location>
</feature>
<feature type="compositionally biased region" description="Low complexity" evidence="1">
    <location>
        <begin position="470"/>
        <end position="483"/>
    </location>
</feature>
<accession>A0AAD3DWC9</accession>
<feature type="compositionally biased region" description="Low complexity" evidence="1">
    <location>
        <begin position="55"/>
        <end position="65"/>
    </location>
</feature>
<feature type="compositionally biased region" description="Gly residues" evidence="1">
    <location>
        <begin position="546"/>
        <end position="566"/>
    </location>
</feature>
<evidence type="ECO:0000313" key="2">
    <source>
        <dbReference type="EMBL" id="GFR47843.1"/>
    </source>
</evidence>
<dbReference type="Proteomes" id="UP001054857">
    <property type="component" value="Unassembled WGS sequence"/>
</dbReference>
<sequence>MHSGGSGQHDTFTTDSGPGAAEERAGKRQCTQQPRLVSAPGPEQLSEGAAGHKLSPSGSGKPSSGGSPGSQCIPRGFELIRPDKQLGLPPHGALPTPSPPTQLSSHDTQPAKSLKPGASQGGAASGPMPMRYMAVPPSAVQPPCAPPSLMPSLCQLLLLYLQRVPRKEHESNPSPNQSGDSISHVRQNGSATDPHESQAVRQQQPQQQHQEEREHQQCTADAIEPPPIVTTVRQLQLYGLPAAMLLQAVLHLVALGAVSPAHYQAAQAALLPDPPAAPVEAAAAAAVTPVSSSAAATRVAATATATEAPAAARGKPRASVQPHPTEPVLHQQRQQPQSVAPTMTAAAASTQPRSRLSPSGPQPIAPVTQPTSTAAAAAASPSRPGQPAFASLAHGKAVQHDKALDTTLDLTSASPAAAAAAAAPPRTVPALRGSTAGGLAPALMLPPASVAAAQQLPAQQQGMHGGSGSSGSRTNVPAGAAAGRQKAAGDAAVAAASSPAAAAAGTPPAVPAAAAAGVRFANPVACGAAGPGQGGLTQIRGLVSSRGGGGGGAGAATTGGGPGGNG</sequence>
<evidence type="ECO:0000313" key="3">
    <source>
        <dbReference type="Proteomes" id="UP001054857"/>
    </source>
</evidence>
<feature type="region of interest" description="Disordered" evidence="1">
    <location>
        <begin position="539"/>
        <end position="566"/>
    </location>
</feature>
<dbReference type="EMBL" id="BMAR01000020">
    <property type="protein sequence ID" value="GFR47843.1"/>
    <property type="molecule type" value="Genomic_DNA"/>
</dbReference>
<evidence type="ECO:0000256" key="1">
    <source>
        <dbReference type="SAM" id="MobiDB-lite"/>
    </source>
</evidence>
<feature type="region of interest" description="Disordered" evidence="1">
    <location>
        <begin position="455"/>
        <end position="483"/>
    </location>
</feature>
<gene>
    <name evidence="2" type="ORF">Agub_g9623</name>
</gene>
<keyword evidence="3" id="KW-1185">Reference proteome</keyword>
<feature type="region of interest" description="Disordered" evidence="1">
    <location>
        <begin position="1"/>
        <end position="130"/>
    </location>
</feature>
<dbReference type="AlphaFoldDB" id="A0AAD3DWC9"/>
<reference evidence="2 3" key="1">
    <citation type="journal article" date="2021" name="Sci. Rep.">
        <title>Genome sequencing of the multicellular alga Astrephomene provides insights into convergent evolution of germ-soma differentiation.</title>
        <authorList>
            <person name="Yamashita S."/>
            <person name="Yamamoto K."/>
            <person name="Matsuzaki R."/>
            <person name="Suzuki S."/>
            <person name="Yamaguchi H."/>
            <person name="Hirooka S."/>
            <person name="Minakuchi Y."/>
            <person name="Miyagishima S."/>
            <person name="Kawachi M."/>
            <person name="Toyoda A."/>
            <person name="Nozaki H."/>
        </authorList>
    </citation>
    <scope>NUCLEOTIDE SEQUENCE [LARGE SCALE GENOMIC DNA]</scope>
    <source>
        <strain evidence="2 3">NIES-4017</strain>
    </source>
</reference>
<feature type="region of interest" description="Disordered" evidence="1">
    <location>
        <begin position="166"/>
        <end position="224"/>
    </location>
</feature>
<feature type="region of interest" description="Disordered" evidence="1">
    <location>
        <begin position="305"/>
        <end position="394"/>
    </location>
</feature>
<name>A0AAD3DWC9_9CHLO</name>
<comment type="caution">
    <text evidence="2">The sequence shown here is derived from an EMBL/GenBank/DDBJ whole genome shotgun (WGS) entry which is preliminary data.</text>
</comment>
<feature type="compositionally biased region" description="Polar residues" evidence="1">
    <location>
        <begin position="172"/>
        <end position="191"/>
    </location>
</feature>
<organism evidence="2 3">
    <name type="scientific">Astrephomene gubernaculifera</name>
    <dbReference type="NCBI Taxonomy" id="47775"/>
    <lineage>
        <taxon>Eukaryota</taxon>
        <taxon>Viridiplantae</taxon>
        <taxon>Chlorophyta</taxon>
        <taxon>core chlorophytes</taxon>
        <taxon>Chlorophyceae</taxon>
        <taxon>CS clade</taxon>
        <taxon>Chlamydomonadales</taxon>
        <taxon>Astrephomenaceae</taxon>
        <taxon>Astrephomene</taxon>
    </lineage>
</organism>
<protein>
    <submittedName>
        <fullName evidence="2">Uncharacterized protein</fullName>
    </submittedName>
</protein>
<feature type="compositionally biased region" description="Low complexity" evidence="1">
    <location>
        <begin position="365"/>
        <end position="388"/>
    </location>
</feature>